<evidence type="ECO:0000256" key="1">
    <source>
        <dbReference type="ARBA" id="ARBA00004496"/>
    </source>
</evidence>
<dbReference type="Ensembl" id="ENSNMLT00000016361.1">
    <property type="protein sequence ID" value="ENSNMLP00000014555.1"/>
    <property type="gene ID" value="ENSNMLG00000009686.1"/>
</dbReference>
<dbReference type="GO" id="GO:0006584">
    <property type="term" value="P:catecholamine metabolic process"/>
    <property type="evidence" value="ECO:0007669"/>
    <property type="project" value="UniProtKB-KW"/>
</dbReference>
<dbReference type="Gene3D" id="3.40.50.300">
    <property type="entry name" value="P-loop containing nucleotide triphosphate hydrolases"/>
    <property type="match status" value="1"/>
</dbReference>
<comment type="subcellular location">
    <subcellularLocation>
        <location evidence="1">Cytoplasm</location>
    </subcellularLocation>
</comment>
<dbReference type="SUPFAM" id="SSF52540">
    <property type="entry name" value="P-loop containing nucleoside triphosphate hydrolases"/>
    <property type="match status" value="1"/>
</dbReference>
<dbReference type="GO" id="GO:0008146">
    <property type="term" value="F:sulfotransferase activity"/>
    <property type="evidence" value="ECO:0007669"/>
    <property type="project" value="InterPro"/>
</dbReference>
<evidence type="ECO:0000256" key="5">
    <source>
        <dbReference type="ARBA" id="ARBA00022939"/>
    </source>
</evidence>
<protein>
    <recommendedName>
        <fullName evidence="6">Sulfotransferase</fullName>
        <ecNumber evidence="6">2.8.2.-</ecNumber>
    </recommendedName>
</protein>
<evidence type="ECO:0000313" key="8">
    <source>
        <dbReference type="Ensembl" id="ENSNMLP00000014555.1"/>
    </source>
</evidence>
<evidence type="ECO:0000256" key="4">
    <source>
        <dbReference type="ARBA" id="ARBA00022679"/>
    </source>
</evidence>
<feature type="domain" description="Sulfotransferase" evidence="7">
    <location>
        <begin position="37"/>
        <end position="280"/>
    </location>
</feature>
<evidence type="ECO:0000313" key="9">
    <source>
        <dbReference type="Proteomes" id="UP000694523"/>
    </source>
</evidence>
<keyword evidence="9" id="KW-1185">Reference proteome</keyword>
<evidence type="ECO:0000256" key="3">
    <source>
        <dbReference type="ARBA" id="ARBA00022490"/>
    </source>
</evidence>
<sequence>VMTEAELYSLYKGVYVPHMVNPAEALQQYEEMSFRHDDVLIATYPKSGTTWMQELVCLIMSGGDPESVETSPNWVRVPWLETDHRIPLELRPSPRLLATHFSHRMMPQSFYQVKPKVIYVMRNPKDVCTSDYYFHIMSSFLVTPSSKRDFLHKFLEGKMIYGSWFDHVKSWLSAADTHRIMYICYEEMIEDLRGAVGRISKFLDKPLEQEVIEQIADRCVFDNMKKNNMSNYSTAPPEILDQSKGTFMRKGVAGDWKNFLTVAEAEHFDAVYEKEMKGVGHELYFHKHHVAKSRYPAE</sequence>
<dbReference type="AlphaFoldDB" id="A0A8C6T0T6"/>
<organism evidence="8 9">
    <name type="scientific">Neogobius melanostomus</name>
    <name type="common">round goby</name>
    <dbReference type="NCBI Taxonomy" id="47308"/>
    <lineage>
        <taxon>Eukaryota</taxon>
        <taxon>Metazoa</taxon>
        <taxon>Chordata</taxon>
        <taxon>Craniata</taxon>
        <taxon>Vertebrata</taxon>
        <taxon>Euteleostomi</taxon>
        <taxon>Actinopterygii</taxon>
        <taxon>Neopterygii</taxon>
        <taxon>Teleostei</taxon>
        <taxon>Neoteleostei</taxon>
        <taxon>Acanthomorphata</taxon>
        <taxon>Gobiaria</taxon>
        <taxon>Gobiiformes</taxon>
        <taxon>Gobioidei</taxon>
        <taxon>Gobiidae</taxon>
        <taxon>Benthophilinae</taxon>
        <taxon>Neogobiini</taxon>
        <taxon>Neogobius</taxon>
    </lineage>
</organism>
<dbReference type="InterPro" id="IPR027417">
    <property type="entry name" value="P-loop_NTPase"/>
</dbReference>
<dbReference type="Pfam" id="PF00685">
    <property type="entry name" value="Sulfotransfer_1"/>
    <property type="match status" value="1"/>
</dbReference>
<dbReference type="PANTHER" id="PTHR11783">
    <property type="entry name" value="SULFOTRANSFERASE SULT"/>
    <property type="match status" value="1"/>
</dbReference>
<name>A0A8C6T0T6_9GOBI</name>
<reference evidence="8" key="1">
    <citation type="submission" date="2025-08" db="UniProtKB">
        <authorList>
            <consortium name="Ensembl"/>
        </authorList>
    </citation>
    <scope>IDENTIFICATION</scope>
</reference>
<keyword evidence="5" id="KW-0128">Catecholamine metabolism</keyword>
<accession>A0A8C6T0T6</accession>
<reference evidence="8" key="2">
    <citation type="submission" date="2025-09" db="UniProtKB">
        <authorList>
            <consortium name="Ensembl"/>
        </authorList>
    </citation>
    <scope>IDENTIFICATION</scope>
</reference>
<evidence type="ECO:0000256" key="6">
    <source>
        <dbReference type="RuleBase" id="RU361155"/>
    </source>
</evidence>
<dbReference type="Proteomes" id="UP000694523">
    <property type="component" value="Unplaced"/>
</dbReference>
<dbReference type="GO" id="GO:0005737">
    <property type="term" value="C:cytoplasm"/>
    <property type="evidence" value="ECO:0007669"/>
    <property type="project" value="UniProtKB-SubCell"/>
</dbReference>
<evidence type="ECO:0000259" key="7">
    <source>
        <dbReference type="Pfam" id="PF00685"/>
    </source>
</evidence>
<keyword evidence="4 6" id="KW-0808">Transferase</keyword>
<dbReference type="FunFam" id="3.40.50.300:FF:000433">
    <property type="entry name" value="Estrogen sulfotransferase"/>
    <property type="match status" value="1"/>
</dbReference>
<proteinExistence type="inferred from homology"/>
<dbReference type="InterPro" id="IPR000863">
    <property type="entry name" value="Sulfotransferase_dom"/>
</dbReference>
<dbReference type="EC" id="2.8.2.-" evidence="6"/>
<keyword evidence="3" id="KW-0963">Cytoplasm</keyword>
<evidence type="ECO:0000256" key="2">
    <source>
        <dbReference type="ARBA" id="ARBA00005771"/>
    </source>
</evidence>
<comment type="similarity">
    <text evidence="2 6">Belongs to the sulfotransferase 1 family.</text>
</comment>
<dbReference type="GO" id="GO:0006805">
    <property type="term" value="P:xenobiotic metabolic process"/>
    <property type="evidence" value="ECO:0007669"/>
    <property type="project" value="UniProtKB-ARBA"/>
</dbReference>